<evidence type="ECO:0000313" key="4">
    <source>
        <dbReference type="WBParaSite" id="SMRG1_89650.2"/>
    </source>
</evidence>
<name>A0AA85AME8_9TREM</name>
<dbReference type="WBParaSite" id="SMRG1_89650.2">
    <property type="protein sequence ID" value="SMRG1_89650.2"/>
    <property type="gene ID" value="SMRG1_89650"/>
</dbReference>
<dbReference type="AlphaFoldDB" id="A0AA85AME8"/>
<feature type="chain" id="PRO_5041589315" description="Ion transport domain-containing protein" evidence="1">
    <location>
        <begin position="28"/>
        <end position="70"/>
    </location>
</feature>
<feature type="signal peptide" evidence="1">
    <location>
        <begin position="1"/>
        <end position="27"/>
    </location>
</feature>
<keyword evidence="1" id="KW-0732">Signal</keyword>
<proteinExistence type="predicted"/>
<evidence type="ECO:0000313" key="2">
    <source>
        <dbReference type="Proteomes" id="UP000050790"/>
    </source>
</evidence>
<accession>A0AA85AME8</accession>
<reference evidence="3 4" key="1">
    <citation type="submission" date="2023-11" db="UniProtKB">
        <authorList>
            <consortium name="WormBaseParasite"/>
        </authorList>
    </citation>
    <scope>IDENTIFICATION</scope>
</reference>
<organism evidence="2 3">
    <name type="scientific">Schistosoma margrebowiei</name>
    <dbReference type="NCBI Taxonomy" id="48269"/>
    <lineage>
        <taxon>Eukaryota</taxon>
        <taxon>Metazoa</taxon>
        <taxon>Spiralia</taxon>
        <taxon>Lophotrochozoa</taxon>
        <taxon>Platyhelminthes</taxon>
        <taxon>Trematoda</taxon>
        <taxon>Digenea</taxon>
        <taxon>Strigeidida</taxon>
        <taxon>Schistosomatoidea</taxon>
        <taxon>Schistosomatidae</taxon>
        <taxon>Schistosoma</taxon>
    </lineage>
</organism>
<evidence type="ECO:0000256" key="1">
    <source>
        <dbReference type="SAM" id="SignalP"/>
    </source>
</evidence>
<evidence type="ECO:0008006" key="5">
    <source>
        <dbReference type="Google" id="ProtNLM"/>
    </source>
</evidence>
<evidence type="ECO:0000313" key="3">
    <source>
        <dbReference type="WBParaSite" id="SMRG1_89650.1"/>
    </source>
</evidence>
<dbReference type="WBParaSite" id="SMRG1_89650.1">
    <property type="protein sequence ID" value="SMRG1_89650.1"/>
    <property type="gene ID" value="SMRG1_89650"/>
</dbReference>
<sequence>MHSYFLLSTIVLTLSLIFLEGINEVTGEGVIFDLRTFFLECWLNLCFRLKGTFGFFLEDLKKEYGGQRNS</sequence>
<dbReference type="Proteomes" id="UP000050790">
    <property type="component" value="Unassembled WGS sequence"/>
</dbReference>
<protein>
    <recommendedName>
        <fullName evidence="5">Ion transport domain-containing protein</fullName>
    </recommendedName>
</protein>